<dbReference type="RefSeq" id="WP_140003233.1">
    <property type="nucleotide sequence ID" value="NZ_CP040946.1"/>
</dbReference>
<feature type="domain" description="HTH luxR-type" evidence="4">
    <location>
        <begin position="188"/>
        <end position="253"/>
    </location>
</feature>
<dbReference type="OrthoDB" id="135231at2"/>
<dbReference type="PANTHER" id="PTHR44688:SF16">
    <property type="entry name" value="DNA-BINDING TRANSCRIPTIONAL ACTIVATOR DEVR_DOSR"/>
    <property type="match status" value="1"/>
</dbReference>
<keyword evidence="3" id="KW-0804">Transcription</keyword>
<dbReference type="GO" id="GO:0003677">
    <property type="term" value="F:DNA binding"/>
    <property type="evidence" value="ECO:0007669"/>
    <property type="project" value="UniProtKB-KW"/>
</dbReference>
<dbReference type="Pfam" id="PF00196">
    <property type="entry name" value="GerE"/>
    <property type="match status" value="1"/>
</dbReference>
<evidence type="ECO:0000256" key="3">
    <source>
        <dbReference type="ARBA" id="ARBA00023163"/>
    </source>
</evidence>
<dbReference type="SUPFAM" id="SSF46894">
    <property type="entry name" value="C-terminal effector domain of the bipartite response regulators"/>
    <property type="match status" value="1"/>
</dbReference>
<evidence type="ECO:0000256" key="2">
    <source>
        <dbReference type="ARBA" id="ARBA00023125"/>
    </source>
</evidence>
<dbReference type="CDD" id="cd06170">
    <property type="entry name" value="LuxR_C_like"/>
    <property type="match status" value="1"/>
</dbReference>
<dbReference type="InterPro" id="IPR000792">
    <property type="entry name" value="Tscrpt_reg_LuxR_C"/>
</dbReference>
<dbReference type="Proteomes" id="UP000311008">
    <property type="component" value="Chromosome"/>
</dbReference>
<gene>
    <name evidence="5" type="ORF">FIU01_04705</name>
</gene>
<keyword evidence="2" id="KW-0238">DNA-binding</keyword>
<dbReference type="InterPro" id="IPR036388">
    <property type="entry name" value="WH-like_DNA-bd_sf"/>
</dbReference>
<keyword evidence="6" id="KW-1185">Reference proteome</keyword>
<dbReference type="InterPro" id="IPR016032">
    <property type="entry name" value="Sig_transdc_resp-reg_C-effctor"/>
</dbReference>
<dbReference type="InterPro" id="IPR017470">
    <property type="entry name" value="Tscrpt_reg_EpsA"/>
</dbReference>
<sequence length="259" mass="29601">MLVQKKQAPWEGILQAIQNSYAIKRHVEFFHWLKQDIHPLMRHDVLLAAWGDFSSGELHFDVSSALPEASTQRLLQDSAIVNYLMCNLYKRWVENDDKWYVVNRFDGSGIHAQSPNPFTQQLLKMHSLLVYGVRDTRGKADCIYVFFDRTKEFSVPDQMLGMIMPHLDAAIRRVGHLTPVIKDEDLLDSMAQGGLSDREQEILHWVRSGKTNFEIGMILNISANTVKNHLKRIFQKLDVSCRAQAVAKTGMPAGARRPS</sequence>
<accession>A0A5B8CRT6</accession>
<dbReference type="SMART" id="SM00421">
    <property type="entry name" value="HTH_LUXR"/>
    <property type="match status" value="1"/>
</dbReference>
<dbReference type="PROSITE" id="PS00622">
    <property type="entry name" value="HTH_LUXR_1"/>
    <property type="match status" value="1"/>
</dbReference>
<dbReference type="GO" id="GO:0006355">
    <property type="term" value="P:regulation of DNA-templated transcription"/>
    <property type="evidence" value="ECO:0007669"/>
    <property type="project" value="InterPro"/>
</dbReference>
<evidence type="ECO:0000256" key="1">
    <source>
        <dbReference type="ARBA" id="ARBA00023015"/>
    </source>
</evidence>
<dbReference type="PROSITE" id="PS50043">
    <property type="entry name" value="HTH_LUXR_2"/>
    <property type="match status" value="1"/>
</dbReference>
<evidence type="ECO:0000259" key="4">
    <source>
        <dbReference type="PROSITE" id="PS50043"/>
    </source>
</evidence>
<reference evidence="6" key="1">
    <citation type="journal article" date="2019" name="ISME J.">
        <title>Evolution in action: habitat transition from sediment to the pelagial leads to genome streamlining in Methylophilaceae.</title>
        <authorList>
            <person name="Salcher M."/>
            <person name="Schaefle D."/>
            <person name="Kaspar M."/>
            <person name="Neuenschwander S.M."/>
            <person name="Ghai R."/>
        </authorList>
    </citation>
    <scope>NUCLEOTIDE SEQUENCE [LARGE SCALE GENOMIC DNA]</scope>
    <source>
        <strain evidence="6">MMS-M-51</strain>
    </source>
</reference>
<keyword evidence="1" id="KW-0805">Transcription regulation</keyword>
<evidence type="ECO:0000313" key="5">
    <source>
        <dbReference type="EMBL" id="QDC43889.1"/>
    </source>
</evidence>
<dbReference type="AlphaFoldDB" id="A0A5B8CRT6"/>
<name>A0A5B8CRT6_9PROT</name>
<proteinExistence type="predicted"/>
<dbReference type="NCBIfam" id="TIGR03020">
    <property type="entry name" value="EpsA"/>
    <property type="match status" value="1"/>
</dbReference>
<dbReference type="EMBL" id="CP040946">
    <property type="protein sequence ID" value="QDC43889.1"/>
    <property type="molecule type" value="Genomic_DNA"/>
</dbReference>
<dbReference type="PRINTS" id="PR00038">
    <property type="entry name" value="HTHLUXR"/>
</dbReference>
<organism evidence="5 6">
    <name type="scientific">Methylophilus medardicus</name>
    <dbReference type="NCBI Taxonomy" id="2588534"/>
    <lineage>
        <taxon>Bacteria</taxon>
        <taxon>Pseudomonadati</taxon>
        <taxon>Pseudomonadota</taxon>
        <taxon>Betaproteobacteria</taxon>
        <taxon>Nitrosomonadales</taxon>
        <taxon>Methylophilaceae</taxon>
        <taxon>Methylophilus</taxon>
    </lineage>
</organism>
<protein>
    <submittedName>
        <fullName evidence="5">Helix-turn-helix transcriptional regulator</fullName>
    </submittedName>
</protein>
<dbReference type="KEGG" id="mmec:FIU01_04705"/>
<dbReference type="PANTHER" id="PTHR44688">
    <property type="entry name" value="DNA-BINDING TRANSCRIPTIONAL ACTIVATOR DEVR_DOSR"/>
    <property type="match status" value="1"/>
</dbReference>
<dbReference type="Gene3D" id="1.10.10.10">
    <property type="entry name" value="Winged helix-like DNA-binding domain superfamily/Winged helix DNA-binding domain"/>
    <property type="match status" value="1"/>
</dbReference>
<evidence type="ECO:0000313" key="6">
    <source>
        <dbReference type="Proteomes" id="UP000311008"/>
    </source>
</evidence>